<comment type="subcellular location">
    <subcellularLocation>
        <location evidence="1">Membrane</location>
    </subcellularLocation>
</comment>
<dbReference type="InterPro" id="IPR004846">
    <property type="entry name" value="T2SS/T3SS_dom"/>
</dbReference>
<evidence type="ECO:0000313" key="14">
    <source>
        <dbReference type="Proteomes" id="UP000409545"/>
    </source>
</evidence>
<dbReference type="Proteomes" id="UP000409545">
    <property type="component" value="Unassembled WGS sequence"/>
</dbReference>
<dbReference type="EMBL" id="AACQHW010000003">
    <property type="protein sequence ID" value="EAL6850589.1"/>
    <property type="molecule type" value="Genomic_DNA"/>
</dbReference>
<dbReference type="KEGG" id="ccoo:ATE51_00624"/>
<dbReference type="Pfam" id="PF00263">
    <property type="entry name" value="Secretin"/>
    <property type="match status" value="1"/>
</dbReference>
<dbReference type="Proteomes" id="UP000352088">
    <property type="component" value="Unassembled WGS sequence"/>
</dbReference>
<dbReference type="GO" id="GO:0016020">
    <property type="term" value="C:membrane"/>
    <property type="evidence" value="ECO:0007669"/>
    <property type="project" value="UniProtKB-SubCell"/>
</dbReference>
<evidence type="ECO:0000313" key="9">
    <source>
        <dbReference type="EMBL" id="EAK5103836.1"/>
    </source>
</evidence>
<accession>A0A0Q2I0F0</accession>
<evidence type="ECO:0000256" key="1">
    <source>
        <dbReference type="ARBA" id="ARBA00004370"/>
    </source>
</evidence>
<dbReference type="InterPro" id="IPR001775">
    <property type="entry name" value="GspD/PilQ"/>
</dbReference>
<dbReference type="Proteomes" id="UP000365807">
    <property type="component" value="Unassembled WGS sequence"/>
</dbReference>
<evidence type="ECO:0000313" key="10">
    <source>
        <dbReference type="EMBL" id="EAL6850589.1"/>
    </source>
</evidence>
<dbReference type="InterPro" id="IPR013358">
    <property type="entry name" value="Pilus_biogenesis_MshL"/>
</dbReference>
<sequence>MIRLIFIKILFFTNLIYAMECQKRLFDININEDLSIEESLKELASYCSFSVVIKDTIAKEKLKAIQSSINIHQMSLDEIFKLFIEEQDLAYKFDGKILKISALQTRIFKINYITSVREGQSITKASVDSKPRQSEYYSAFEDNEDNMIKSMEKFDFWQNIEKEIMILLSSSHENYDIKAPIVNPNAGLVIVTGTHSQLQRVKAYLQKLESRLKKQVIIDVSILAVNLNKNHSSGINWQNFNIGLNSQTSDNTNSFMQIQNGQGFVKNLGLRANLNFDSIVNFLSQSGKTSVLSNPKLMALNNQQAIISIGDTVNYQVKESSKGTENGTTVSESYSNYSIFIGILLNILPEISDDGKIMLRINPSLSDFKYPEDNKRQKEPRTIAPDTIQKKLSSVVQVENNQTLILGGLISHNRSQNDNSVNFLSKIPILGSLFRSEDENSNITEIVFIITPSIVDNTHIPSLRELGFKYNE</sequence>
<name>A0A0Q2I0F0_CAMCO</name>
<comment type="caution">
    <text evidence="9">The sequence shown here is derived from an EMBL/GenBank/DDBJ whole genome shotgun (WGS) entry which is preliminary data.</text>
</comment>
<keyword evidence="3" id="KW-0472">Membrane</keyword>
<dbReference type="EMBL" id="AACDUL010000003">
    <property type="protein sequence ID" value="EAK1509187.1"/>
    <property type="molecule type" value="Genomic_DNA"/>
</dbReference>
<dbReference type="PANTHER" id="PTHR30332:SF24">
    <property type="entry name" value="SECRETIN GSPD-RELATED"/>
    <property type="match status" value="1"/>
</dbReference>
<evidence type="ECO:0000256" key="2">
    <source>
        <dbReference type="ARBA" id="ARBA00022729"/>
    </source>
</evidence>
<feature type="domain" description="Type II/III secretion system secretin-like" evidence="5">
    <location>
        <begin position="283"/>
        <end position="456"/>
    </location>
</feature>
<evidence type="ECO:0000313" key="6">
    <source>
        <dbReference type="EMBL" id="EAJ1077139.1"/>
    </source>
</evidence>
<dbReference type="OrthoDB" id="9775455at2"/>
<evidence type="ECO:0000259" key="5">
    <source>
        <dbReference type="Pfam" id="PF00263"/>
    </source>
</evidence>
<reference evidence="7 12" key="2">
    <citation type="submission" date="2018-05" db="EMBL/GenBank/DDBJ databases">
        <authorList>
            <consortium name="GenomeTrakr network: Whole genome sequencing for foodborne pathogen traceback"/>
        </authorList>
    </citation>
    <scope>NUCLEOTIDE SEQUENCE [LARGE SCALE GENOMIC DNA]</scope>
    <source>
        <strain evidence="7 12">NC_C6016</strain>
    </source>
</reference>
<evidence type="ECO:0000313" key="13">
    <source>
        <dbReference type="Proteomes" id="UP000365807"/>
    </source>
</evidence>
<keyword evidence="2" id="KW-0732">Signal</keyword>
<proteinExistence type="inferred from homology"/>
<dbReference type="EMBL" id="AACGUZ010000009">
    <property type="protein sequence ID" value="EAK5103836.1"/>
    <property type="molecule type" value="Genomic_DNA"/>
</dbReference>
<evidence type="ECO:0000313" key="8">
    <source>
        <dbReference type="EMBL" id="EAK4357703.1"/>
    </source>
</evidence>
<dbReference type="Proteomes" id="UP000361993">
    <property type="component" value="Unassembled WGS sequence"/>
</dbReference>
<evidence type="ECO:0000256" key="4">
    <source>
        <dbReference type="RuleBase" id="RU004003"/>
    </source>
</evidence>
<dbReference type="RefSeq" id="WP_002779315.1">
    <property type="nucleotide sequence ID" value="NZ_AANOQZ020000005.1"/>
</dbReference>
<dbReference type="eggNOG" id="COG1450">
    <property type="taxonomic scope" value="Bacteria"/>
</dbReference>
<organism evidence="9 14">
    <name type="scientific">Campylobacter coli</name>
    <dbReference type="NCBI Taxonomy" id="195"/>
    <lineage>
        <taxon>Bacteria</taxon>
        <taxon>Pseudomonadati</taxon>
        <taxon>Campylobacterota</taxon>
        <taxon>Epsilonproteobacteria</taxon>
        <taxon>Campylobacterales</taxon>
        <taxon>Campylobacteraceae</taxon>
        <taxon>Campylobacter</taxon>
    </lineage>
</organism>
<evidence type="ECO:0000313" key="15">
    <source>
        <dbReference type="Proteomes" id="UP000557830"/>
    </source>
</evidence>
<protein>
    <submittedName>
        <fullName evidence="9">Pilus (MSHA type) biogenesis protein MshL</fullName>
    </submittedName>
</protein>
<dbReference type="PANTHER" id="PTHR30332">
    <property type="entry name" value="PROBABLE GENERAL SECRETION PATHWAY PROTEIN D"/>
    <property type="match status" value="1"/>
</dbReference>
<dbReference type="AlphaFoldDB" id="A0A0Q2I0F0"/>
<dbReference type="NCBIfam" id="TIGR02519">
    <property type="entry name" value="pilus_MshL"/>
    <property type="match status" value="1"/>
</dbReference>
<dbReference type="Proteomes" id="UP000557830">
    <property type="component" value="Unassembled WGS sequence"/>
</dbReference>
<dbReference type="EMBL" id="AACGFG010000002">
    <property type="protein sequence ID" value="EAK4357703.1"/>
    <property type="molecule type" value="Genomic_DNA"/>
</dbReference>
<evidence type="ECO:0000313" key="12">
    <source>
        <dbReference type="Proteomes" id="UP000361993"/>
    </source>
</evidence>
<evidence type="ECO:0000256" key="3">
    <source>
        <dbReference type="ARBA" id="ARBA00023136"/>
    </source>
</evidence>
<dbReference type="GO" id="GO:0009306">
    <property type="term" value="P:protein secretion"/>
    <property type="evidence" value="ECO:0007669"/>
    <property type="project" value="InterPro"/>
</dbReference>
<dbReference type="GeneID" id="66543568"/>
<dbReference type="EMBL" id="AABUYW010000009">
    <property type="protein sequence ID" value="EAJ1077139.1"/>
    <property type="molecule type" value="Genomic_DNA"/>
</dbReference>
<evidence type="ECO:0000313" key="11">
    <source>
        <dbReference type="Proteomes" id="UP000352088"/>
    </source>
</evidence>
<dbReference type="PRINTS" id="PR00811">
    <property type="entry name" value="BCTERIALGSPD"/>
</dbReference>
<dbReference type="InterPro" id="IPR050810">
    <property type="entry name" value="Bact_Secretion_Sys_Channel"/>
</dbReference>
<evidence type="ECO:0000313" key="7">
    <source>
        <dbReference type="EMBL" id="EAK1509187.1"/>
    </source>
</evidence>
<comment type="similarity">
    <text evidence="4">Belongs to the bacterial secretin family.</text>
</comment>
<dbReference type="STRING" id="195.ATE51_00624"/>
<gene>
    <name evidence="9" type="primary">mshL</name>
    <name evidence="9" type="ORF">B9Q54_06085</name>
    <name evidence="6" type="ORF">BU953_05890</name>
    <name evidence="8" type="ORF">C6T04_01990</name>
    <name evidence="7" type="ORF">CJD00_02655</name>
    <name evidence="10" type="ORF">DSX26_03800</name>
</gene>
<reference evidence="14 15" key="1">
    <citation type="submission" date="2018-05" db="EMBL/GenBank/DDBJ databases">
        <authorList>
            <consortium name="NARMS: The National Antimicrobial Resistance Monitoring System"/>
        </authorList>
    </citation>
    <scope>NUCLEOTIDE SEQUENCE [LARGE SCALE GENOMIC DNA]</scope>
    <source>
        <strain evidence="10 11">CVM N17C548</strain>
        <strain evidence="8 13">FSIS11807978</strain>
        <strain evidence="6 15">FSIS1609200</strain>
        <strain evidence="9 14">FSIS1711007</strain>
    </source>
</reference>
<dbReference type="GO" id="GO:0015627">
    <property type="term" value="C:type II protein secretion system complex"/>
    <property type="evidence" value="ECO:0007669"/>
    <property type="project" value="TreeGrafter"/>
</dbReference>